<dbReference type="SUPFAM" id="SSF53092">
    <property type="entry name" value="Creatinase/prolidase N-terminal domain"/>
    <property type="match status" value="1"/>
</dbReference>
<comment type="cofactor">
    <cofactor evidence="2">
        <name>Mn(2+)</name>
        <dbReference type="ChEBI" id="CHEBI:29035"/>
    </cofactor>
</comment>
<gene>
    <name evidence="17" type="ORF">SETTUDRAFT_179912</name>
</gene>
<evidence type="ECO:0000256" key="14">
    <source>
        <dbReference type="RuleBase" id="RU000590"/>
    </source>
</evidence>
<dbReference type="GO" id="GO:0030145">
    <property type="term" value="F:manganese ion binding"/>
    <property type="evidence" value="ECO:0007669"/>
    <property type="project" value="InterPro"/>
</dbReference>
<dbReference type="EC" id="3.4.11.9" evidence="5"/>
<dbReference type="Gene3D" id="3.40.350.10">
    <property type="entry name" value="Creatinase/prolidase N-terminal domain"/>
    <property type="match status" value="1"/>
</dbReference>
<feature type="compositionally biased region" description="Basic and acidic residues" evidence="15">
    <location>
        <begin position="805"/>
        <end position="827"/>
    </location>
</feature>
<organism evidence="17 18">
    <name type="scientific">Exserohilum turcicum (strain 28A)</name>
    <name type="common">Northern leaf blight fungus</name>
    <name type="synonym">Setosphaeria turcica</name>
    <dbReference type="NCBI Taxonomy" id="671987"/>
    <lineage>
        <taxon>Eukaryota</taxon>
        <taxon>Fungi</taxon>
        <taxon>Dikarya</taxon>
        <taxon>Ascomycota</taxon>
        <taxon>Pezizomycotina</taxon>
        <taxon>Dothideomycetes</taxon>
        <taxon>Pleosporomycetidae</taxon>
        <taxon>Pleosporales</taxon>
        <taxon>Pleosporineae</taxon>
        <taxon>Pleosporaceae</taxon>
        <taxon>Exserohilum</taxon>
    </lineage>
</organism>
<evidence type="ECO:0000313" key="17">
    <source>
        <dbReference type="EMBL" id="EOA85486.1"/>
    </source>
</evidence>
<keyword evidence="9" id="KW-0378">Hydrolase</keyword>
<dbReference type="PROSITE" id="PS00491">
    <property type="entry name" value="PROLINE_PEPTIDASE"/>
    <property type="match status" value="1"/>
</dbReference>
<evidence type="ECO:0000256" key="5">
    <source>
        <dbReference type="ARBA" id="ARBA00012574"/>
    </source>
</evidence>
<feature type="compositionally biased region" description="Polar residues" evidence="15">
    <location>
        <begin position="733"/>
        <end position="776"/>
    </location>
</feature>
<feature type="region of interest" description="Disordered" evidence="15">
    <location>
        <begin position="667"/>
        <end position="847"/>
    </location>
</feature>
<evidence type="ECO:0000256" key="2">
    <source>
        <dbReference type="ARBA" id="ARBA00001936"/>
    </source>
</evidence>
<dbReference type="OrthoDB" id="10261878at2759"/>
<dbReference type="GO" id="GO:0070006">
    <property type="term" value="F:metalloaminopeptidase activity"/>
    <property type="evidence" value="ECO:0007669"/>
    <property type="project" value="InterPro"/>
</dbReference>
<evidence type="ECO:0000256" key="15">
    <source>
        <dbReference type="SAM" id="MobiDB-lite"/>
    </source>
</evidence>
<dbReference type="EMBL" id="KB908703">
    <property type="protein sequence ID" value="EOA85486.1"/>
    <property type="molecule type" value="Genomic_DNA"/>
</dbReference>
<evidence type="ECO:0000256" key="9">
    <source>
        <dbReference type="ARBA" id="ARBA00022801"/>
    </source>
</evidence>
<dbReference type="PANTHER" id="PTHR43226:SF3">
    <property type="entry name" value="XAA-PRO AMINOPEPTIDASE AN0832-RELATED"/>
    <property type="match status" value="1"/>
</dbReference>
<evidence type="ECO:0000256" key="12">
    <source>
        <dbReference type="ARBA" id="ARBA00030849"/>
    </source>
</evidence>
<accession>R0IKV1</accession>
<dbReference type="PANTHER" id="PTHR43226">
    <property type="entry name" value="XAA-PRO AMINOPEPTIDASE 3"/>
    <property type="match status" value="1"/>
</dbReference>
<dbReference type="CDD" id="cd01087">
    <property type="entry name" value="Prolidase"/>
    <property type="match status" value="1"/>
</dbReference>
<feature type="domain" description="Aminopeptidase P N-terminal" evidence="16">
    <location>
        <begin position="33"/>
        <end position="166"/>
    </location>
</feature>
<keyword evidence="8 14" id="KW-0479">Metal-binding</keyword>
<dbReference type="InterPro" id="IPR007865">
    <property type="entry name" value="Aminopep_P_N"/>
</dbReference>
<dbReference type="STRING" id="671987.R0IKV1"/>
<comment type="similarity">
    <text evidence="4 14">Belongs to the peptidase M24B family.</text>
</comment>
<keyword evidence="18" id="KW-1185">Reference proteome</keyword>
<evidence type="ECO:0000256" key="6">
    <source>
        <dbReference type="ARBA" id="ARBA00022438"/>
    </source>
</evidence>
<dbReference type="InterPro" id="IPR052433">
    <property type="entry name" value="X-Pro_dipept-like"/>
</dbReference>
<dbReference type="InterPro" id="IPR000994">
    <property type="entry name" value="Pept_M24"/>
</dbReference>
<evidence type="ECO:0000256" key="11">
    <source>
        <dbReference type="ARBA" id="ARBA00023211"/>
    </source>
</evidence>
<feature type="region of interest" description="Disordered" evidence="15">
    <location>
        <begin position="509"/>
        <end position="537"/>
    </location>
</feature>
<feature type="compositionally biased region" description="Polar residues" evidence="15">
    <location>
        <begin position="513"/>
        <end position="525"/>
    </location>
</feature>
<protein>
    <recommendedName>
        <fullName evidence="5">Xaa-Pro aminopeptidase</fullName>
        <ecNumber evidence="5">3.4.11.9</ecNumber>
    </recommendedName>
    <alternativeName>
        <fullName evidence="12">Aminoacylproline aminopeptidase</fullName>
    </alternativeName>
    <alternativeName>
        <fullName evidence="13">Prolidase</fullName>
    </alternativeName>
</protein>
<feature type="compositionally biased region" description="Polar residues" evidence="15">
    <location>
        <begin position="701"/>
        <end position="716"/>
    </location>
</feature>
<dbReference type="Pfam" id="PF00557">
    <property type="entry name" value="Peptidase_M24"/>
    <property type="match status" value="1"/>
</dbReference>
<dbReference type="eggNOG" id="KOG2737">
    <property type="taxonomic scope" value="Eukaryota"/>
</dbReference>
<dbReference type="Proteomes" id="UP000016935">
    <property type="component" value="Unassembled WGS sequence"/>
</dbReference>
<dbReference type="RefSeq" id="XP_008027858.1">
    <property type="nucleotide sequence ID" value="XM_008029667.1"/>
</dbReference>
<keyword evidence="11" id="KW-0464">Manganese</keyword>
<keyword evidence="10" id="KW-0482">Metalloprotease</keyword>
<dbReference type="Gene3D" id="3.90.230.10">
    <property type="entry name" value="Creatinase/methionine aminopeptidase superfamily"/>
    <property type="match status" value="1"/>
</dbReference>
<sequence length="847" mass="93651">MEVLDDTSLADRLRSQDKEYWLHMEADTPLEKYPAKQHARRVQEKLGIDQGLIYLPGQPAVNNQDSDMPAPFRQRRYFYYLSGCNEPNCHLTYDVRRDVLSLFIPRINPARVIWNGRGSTQAEALAKYDIDQVFYADELQYYVQGWAYANGHAALYVLHPSSQVPGCENLAPRTDSQSLQPAMNICRMVKDDHEISLIRKANDISSQAHREVLENILKFTNEAQVEGLFVDVCISRQAKQQAYDPIAASGPNAGTLHYDANNEDFADRQLMCLDAGCEYELYASDITRSFPLSASWPSKEAENVYKLVQRMQEACIERLAPGVRYLDLHILAHQIAINGLLQLGILHNGTKEEIYKAGTSRAFFPHGLGHHVGLEVHDPGQAELMSVRRGKPVYQQAPSLYPENFHSPVYNPETCHAPTDPQSSHLEEGMVVTVEPGIYFSVYALQHFYLTSPIHSKFINVSVLQRYLPVGGVRIEDDILITARGYENLSTAPKGDAMLAIIRQGKSGAKTLGQRQASPRQQSNEAEAPRLRAPGIPKEMTRPWLRPVARAATLPAELQKQDDIDFEPFAGPSLFSNFARSMTTEEKIEQWRRSHDARPVASAPPANVKKLQTICGNSSSSVRHIYMSNASSLSSLPRTNPEPVGSLMCKNCIILVQTLGRLRQTLASPTQSSPAPAPAPGTTTEGCSQSCGMERGDAKGSATQKNNVSAGASASTLKHGEMHMRAARPQPHPNVSSNQAKQQPVTQCELSGSPRLSYTHASHGQPASASSHNGSATERKSGPPAMASPPSRPSVRPAGAMSEEEVLRKKMEALHLRLSAMEERERSNTQGPKPRRPLTRPSMPDLI</sequence>
<dbReference type="GeneID" id="19401724"/>
<keyword evidence="7" id="KW-0645">Protease</keyword>
<dbReference type="InterPro" id="IPR001131">
    <property type="entry name" value="Peptidase_M24B_aminopep-P_CS"/>
</dbReference>
<dbReference type="SUPFAM" id="SSF55920">
    <property type="entry name" value="Creatinase/aminopeptidase"/>
    <property type="match status" value="1"/>
</dbReference>
<evidence type="ECO:0000256" key="13">
    <source>
        <dbReference type="ARBA" id="ARBA00032413"/>
    </source>
</evidence>
<keyword evidence="6" id="KW-0031">Aminopeptidase</keyword>
<reference evidence="17 18" key="1">
    <citation type="journal article" date="2012" name="PLoS Pathog.">
        <title>Diverse lifestyles and strategies of plant pathogenesis encoded in the genomes of eighteen Dothideomycetes fungi.</title>
        <authorList>
            <person name="Ohm R.A."/>
            <person name="Feau N."/>
            <person name="Henrissat B."/>
            <person name="Schoch C.L."/>
            <person name="Horwitz B.A."/>
            <person name="Barry K.W."/>
            <person name="Condon B.J."/>
            <person name="Copeland A.C."/>
            <person name="Dhillon B."/>
            <person name="Glaser F."/>
            <person name="Hesse C.N."/>
            <person name="Kosti I."/>
            <person name="LaButti K."/>
            <person name="Lindquist E.A."/>
            <person name="Lucas S."/>
            <person name="Salamov A.A."/>
            <person name="Bradshaw R.E."/>
            <person name="Ciuffetti L."/>
            <person name="Hamelin R.C."/>
            <person name="Kema G.H.J."/>
            <person name="Lawrence C."/>
            <person name="Scott J.A."/>
            <person name="Spatafora J.W."/>
            <person name="Turgeon B.G."/>
            <person name="de Wit P.J.G.M."/>
            <person name="Zhong S."/>
            <person name="Goodwin S.B."/>
            <person name="Grigoriev I.V."/>
        </authorList>
    </citation>
    <scope>NUCLEOTIDE SEQUENCE [LARGE SCALE GENOMIC DNA]</scope>
    <source>
        <strain evidence="18">28A</strain>
    </source>
</reference>
<feature type="compositionally biased region" description="Low complexity" evidence="15">
    <location>
        <begin position="667"/>
        <end position="684"/>
    </location>
</feature>
<evidence type="ECO:0000256" key="1">
    <source>
        <dbReference type="ARBA" id="ARBA00001424"/>
    </source>
</evidence>
<evidence type="ECO:0000313" key="18">
    <source>
        <dbReference type="Proteomes" id="UP000016935"/>
    </source>
</evidence>
<reference evidence="17 18" key="2">
    <citation type="journal article" date="2013" name="PLoS Genet.">
        <title>Comparative genome structure, secondary metabolite, and effector coding capacity across Cochliobolus pathogens.</title>
        <authorList>
            <person name="Condon B.J."/>
            <person name="Leng Y."/>
            <person name="Wu D."/>
            <person name="Bushley K.E."/>
            <person name="Ohm R.A."/>
            <person name="Otillar R."/>
            <person name="Martin J."/>
            <person name="Schackwitz W."/>
            <person name="Grimwood J."/>
            <person name="MohdZainudin N."/>
            <person name="Xue C."/>
            <person name="Wang R."/>
            <person name="Manning V.A."/>
            <person name="Dhillon B."/>
            <person name="Tu Z.J."/>
            <person name="Steffenson B.J."/>
            <person name="Salamov A."/>
            <person name="Sun H."/>
            <person name="Lowry S."/>
            <person name="LaButti K."/>
            <person name="Han J."/>
            <person name="Copeland A."/>
            <person name="Lindquist E."/>
            <person name="Barry K."/>
            <person name="Schmutz J."/>
            <person name="Baker S.E."/>
            <person name="Ciuffetti L.M."/>
            <person name="Grigoriev I.V."/>
            <person name="Zhong S."/>
            <person name="Turgeon B.G."/>
        </authorList>
    </citation>
    <scope>NUCLEOTIDE SEQUENCE [LARGE SCALE GENOMIC DNA]</scope>
    <source>
        <strain evidence="18">28A</strain>
    </source>
</reference>
<dbReference type="InterPro" id="IPR029149">
    <property type="entry name" value="Creatin/AminoP/Spt16_N"/>
</dbReference>
<evidence type="ECO:0000256" key="10">
    <source>
        <dbReference type="ARBA" id="ARBA00023049"/>
    </source>
</evidence>
<evidence type="ECO:0000259" key="16">
    <source>
        <dbReference type="SMART" id="SM01011"/>
    </source>
</evidence>
<dbReference type="HOGENOM" id="CLU_017266_1_2_1"/>
<comment type="catalytic activity">
    <reaction evidence="1">
        <text>Release of any N-terminal amino acid, including proline, that is linked to proline, even from a dipeptide or tripeptide.</text>
        <dbReference type="EC" id="3.4.11.9"/>
    </reaction>
</comment>
<evidence type="ECO:0000256" key="3">
    <source>
        <dbReference type="ARBA" id="ARBA00002443"/>
    </source>
</evidence>
<dbReference type="GO" id="GO:0006508">
    <property type="term" value="P:proteolysis"/>
    <property type="evidence" value="ECO:0007669"/>
    <property type="project" value="UniProtKB-KW"/>
</dbReference>
<evidence type="ECO:0000256" key="7">
    <source>
        <dbReference type="ARBA" id="ARBA00022670"/>
    </source>
</evidence>
<proteinExistence type="inferred from homology"/>
<evidence type="ECO:0000256" key="4">
    <source>
        <dbReference type="ARBA" id="ARBA00008766"/>
    </source>
</evidence>
<dbReference type="Pfam" id="PF05195">
    <property type="entry name" value="AMP_N"/>
    <property type="match status" value="1"/>
</dbReference>
<evidence type="ECO:0000256" key="8">
    <source>
        <dbReference type="ARBA" id="ARBA00022723"/>
    </source>
</evidence>
<dbReference type="AlphaFoldDB" id="R0IKV1"/>
<dbReference type="SMART" id="SM01011">
    <property type="entry name" value="AMP_N"/>
    <property type="match status" value="1"/>
</dbReference>
<dbReference type="InterPro" id="IPR036005">
    <property type="entry name" value="Creatinase/aminopeptidase-like"/>
</dbReference>
<comment type="function">
    <text evidence="3">Catalyzes the removal of a penultimate prolyl residue from the N-termini of peptides.</text>
</comment>
<name>R0IKV1_EXST2</name>